<comment type="caution">
    <text evidence="3">The sequence shown here is derived from an EMBL/GenBank/DDBJ whole genome shotgun (WGS) entry which is preliminary data.</text>
</comment>
<feature type="chain" id="PRO_5030930220" description="Lipoprotein" evidence="2">
    <location>
        <begin position="19"/>
        <end position="91"/>
    </location>
</feature>
<accession>A0A7V7PMM9</accession>
<proteinExistence type="predicted"/>
<protein>
    <recommendedName>
        <fullName evidence="5">Lipoprotein</fullName>
    </recommendedName>
</protein>
<keyword evidence="4" id="KW-1185">Reference proteome</keyword>
<name>A0A7V7PMM9_9HYPH</name>
<dbReference type="Proteomes" id="UP000432089">
    <property type="component" value="Unassembled WGS sequence"/>
</dbReference>
<evidence type="ECO:0008006" key="5">
    <source>
        <dbReference type="Google" id="ProtNLM"/>
    </source>
</evidence>
<dbReference type="AlphaFoldDB" id="A0A7V7PMM9"/>
<keyword evidence="2" id="KW-0732">Signal</keyword>
<evidence type="ECO:0000313" key="4">
    <source>
        <dbReference type="Proteomes" id="UP000432089"/>
    </source>
</evidence>
<sequence>MQARSFGMVVSVVLIAMAGCTATGQQAPLEGIGHTGANTAKRGTPEFCRYYAGQAFTEKYRQTASTEEPDTTSARSSGDDAYRRRLAGRTN</sequence>
<evidence type="ECO:0000256" key="2">
    <source>
        <dbReference type="SAM" id="SignalP"/>
    </source>
</evidence>
<feature type="signal peptide" evidence="2">
    <location>
        <begin position="1"/>
        <end position="18"/>
    </location>
</feature>
<dbReference type="EMBL" id="VZDO01000013">
    <property type="protein sequence ID" value="KAB0678498.1"/>
    <property type="molecule type" value="Genomic_DNA"/>
</dbReference>
<organism evidence="3 4">
    <name type="scientific">Plantimonas leprariae</name>
    <dbReference type="NCBI Taxonomy" id="2615207"/>
    <lineage>
        <taxon>Bacteria</taxon>
        <taxon>Pseudomonadati</taxon>
        <taxon>Pseudomonadota</taxon>
        <taxon>Alphaproteobacteria</taxon>
        <taxon>Hyphomicrobiales</taxon>
        <taxon>Aurantimonadaceae</taxon>
        <taxon>Plantimonas</taxon>
    </lineage>
</organism>
<dbReference type="RefSeq" id="WP_150971271.1">
    <property type="nucleotide sequence ID" value="NZ_VZDO01000013.1"/>
</dbReference>
<evidence type="ECO:0000313" key="3">
    <source>
        <dbReference type="EMBL" id="KAB0678498.1"/>
    </source>
</evidence>
<feature type="compositionally biased region" description="Polar residues" evidence="1">
    <location>
        <begin position="62"/>
        <end position="76"/>
    </location>
</feature>
<feature type="region of interest" description="Disordered" evidence="1">
    <location>
        <begin position="60"/>
        <end position="91"/>
    </location>
</feature>
<gene>
    <name evidence="3" type="ORF">F6X38_15840</name>
</gene>
<evidence type="ECO:0000256" key="1">
    <source>
        <dbReference type="SAM" id="MobiDB-lite"/>
    </source>
</evidence>
<reference evidence="3 4" key="1">
    <citation type="submission" date="2019-09" db="EMBL/GenBank/DDBJ databases">
        <title>YIM 132180 draft genome.</title>
        <authorList>
            <person name="Zhang K."/>
        </authorList>
    </citation>
    <scope>NUCLEOTIDE SEQUENCE [LARGE SCALE GENOMIC DNA]</scope>
    <source>
        <strain evidence="3 4">YIM 132180</strain>
    </source>
</reference>
<dbReference type="PROSITE" id="PS51257">
    <property type="entry name" value="PROKAR_LIPOPROTEIN"/>
    <property type="match status" value="1"/>
</dbReference>